<dbReference type="InParanoid" id="A0A0V1B4Q2"/>
<evidence type="ECO:0000256" key="3">
    <source>
        <dbReference type="ARBA" id="ARBA00022771"/>
    </source>
</evidence>
<sequence length="542" mass="62050">MTKLDDWFNLAHLPQFPPVTGKDRFWLAKSDLNFPPPILIRWSGPILNNPTNQVREPGFRLFDAQMMSCTFASLLLQLSSSLDATNSAESKSNVSKIMHQNNKKPLTTESNCCCQVCGDKASGKHYGVPSCDGCRGFFKRSIRRNLTYQCKSNDDCVVDVARRNQCQACRLKKCLQVKMNRHAVQNERVPKEPRRHYRCSDEYAIFSSARNNFAQSMNMIDVWQERNHRLLAVTPSSVGWWCWRNFPLNFGSNFTHAASSCSHVMPKSMQMQSYSIPYAYPNTVTPSHVVPNFTFNNRIYSKGNINYMTFEKFARNLFTLSPREMGSSKDHNDTVGILNILKIWLQSIAQFWQLPLKDRRQLLMKSWHELFVLLAMRRGQFQLMLSKVKTINSTMEKISPEEKLSLEQAASMVEQLNISPEELYCLLALILFKPMKSLSTAHLVQTAQEQTMILMSELTARQQQQQQHQHTVSSAVESGSNLMISVPCSSGRLRYARLAMLVPTISTITSSTVHFIFFPQCSQHSAIDIVDRLLFHQFSNIS</sequence>
<evidence type="ECO:0000313" key="12">
    <source>
        <dbReference type="EMBL" id="KRY32014.1"/>
    </source>
</evidence>
<dbReference type="Proteomes" id="UP000054776">
    <property type="component" value="Unassembled WGS sequence"/>
</dbReference>
<dbReference type="EMBL" id="JYDH01000107">
    <property type="protein sequence ID" value="KRY32014.1"/>
    <property type="molecule type" value="Genomic_DNA"/>
</dbReference>
<accession>A0A0V1B4Q2</accession>
<feature type="domain" description="Nuclear receptor" evidence="10">
    <location>
        <begin position="111"/>
        <end position="186"/>
    </location>
</feature>
<dbReference type="eggNOG" id="KOG3575">
    <property type="taxonomic scope" value="Eukaryota"/>
</dbReference>
<dbReference type="AlphaFoldDB" id="A0A0V1B4Q2"/>
<dbReference type="STRING" id="6334.A0A0V1B4Q2"/>
<organism evidence="12 13">
    <name type="scientific">Trichinella spiralis</name>
    <name type="common">Trichina worm</name>
    <dbReference type="NCBI Taxonomy" id="6334"/>
    <lineage>
        <taxon>Eukaryota</taxon>
        <taxon>Metazoa</taxon>
        <taxon>Ecdysozoa</taxon>
        <taxon>Nematoda</taxon>
        <taxon>Enoplea</taxon>
        <taxon>Dorylaimia</taxon>
        <taxon>Trichinellida</taxon>
        <taxon>Trichinellidae</taxon>
        <taxon>Trichinella</taxon>
    </lineage>
</organism>
<dbReference type="FunFam" id="3.30.50.10:FF:000006">
    <property type="entry name" value="Nuclear receptor subfamily 5 group A member"/>
    <property type="match status" value="1"/>
</dbReference>
<gene>
    <name evidence="12" type="primary">NR2E3</name>
    <name evidence="12" type="ORF">T01_39</name>
</gene>
<dbReference type="InterPro" id="IPR000536">
    <property type="entry name" value="Nucl_hrmn_rcpt_lig-bd"/>
</dbReference>
<proteinExistence type="predicted"/>
<dbReference type="SUPFAM" id="SSF48508">
    <property type="entry name" value="Nuclear receptor ligand-binding domain"/>
    <property type="match status" value="1"/>
</dbReference>
<evidence type="ECO:0000256" key="8">
    <source>
        <dbReference type="ARBA" id="ARBA00023170"/>
    </source>
</evidence>
<evidence type="ECO:0000256" key="2">
    <source>
        <dbReference type="ARBA" id="ARBA00022723"/>
    </source>
</evidence>
<comment type="caution">
    <text evidence="12">The sequence shown here is derived from an EMBL/GenBank/DDBJ whole genome shotgun (WGS) entry which is preliminary data.</text>
</comment>
<dbReference type="InterPro" id="IPR035500">
    <property type="entry name" value="NHR-like_dom_sf"/>
</dbReference>
<dbReference type="GO" id="GO:0008270">
    <property type="term" value="F:zinc ion binding"/>
    <property type="evidence" value="ECO:0007669"/>
    <property type="project" value="UniProtKB-KW"/>
</dbReference>
<dbReference type="PANTHER" id="PTHR24083">
    <property type="entry name" value="NUCLEAR HORMONE RECEPTOR"/>
    <property type="match status" value="1"/>
</dbReference>
<dbReference type="Pfam" id="PF00105">
    <property type="entry name" value="zf-C4"/>
    <property type="match status" value="1"/>
</dbReference>
<keyword evidence="2" id="KW-0479">Metal-binding</keyword>
<dbReference type="InterPro" id="IPR050274">
    <property type="entry name" value="Nuclear_hormone_rcpt_NR2"/>
</dbReference>
<dbReference type="OrthoDB" id="5771769at2759"/>
<dbReference type="PRINTS" id="PR00047">
    <property type="entry name" value="STROIDFINGER"/>
</dbReference>
<dbReference type="InterPro" id="IPR013088">
    <property type="entry name" value="Znf_NHR/GATA"/>
</dbReference>
<evidence type="ECO:0000256" key="7">
    <source>
        <dbReference type="ARBA" id="ARBA00023163"/>
    </source>
</evidence>
<dbReference type="PROSITE" id="PS51030">
    <property type="entry name" value="NUCLEAR_REC_DBD_2"/>
    <property type="match status" value="1"/>
</dbReference>
<keyword evidence="3" id="KW-0863">Zinc-finger</keyword>
<dbReference type="PROSITE" id="PS00031">
    <property type="entry name" value="NUCLEAR_REC_DBD_1"/>
    <property type="match status" value="1"/>
</dbReference>
<dbReference type="InterPro" id="IPR001723">
    <property type="entry name" value="Nuclear_hrmn_rcpt"/>
</dbReference>
<dbReference type="Gene3D" id="3.30.50.10">
    <property type="entry name" value="Erythroid Transcription Factor GATA-1, subunit A"/>
    <property type="match status" value="1"/>
</dbReference>
<keyword evidence="5" id="KW-0805">Transcription regulation</keyword>
<keyword evidence="13" id="KW-1185">Reference proteome</keyword>
<keyword evidence="6" id="KW-0238">DNA-binding</keyword>
<dbReference type="CDD" id="cd07164">
    <property type="entry name" value="NR_DBD_PNR_like_1"/>
    <property type="match status" value="1"/>
</dbReference>
<dbReference type="Pfam" id="PF00104">
    <property type="entry name" value="Hormone_recep"/>
    <property type="match status" value="1"/>
</dbReference>
<keyword evidence="7" id="KW-0804">Transcription</keyword>
<dbReference type="InterPro" id="IPR001628">
    <property type="entry name" value="Znf_hrmn_rcpt"/>
</dbReference>
<dbReference type="PRINTS" id="PR00398">
    <property type="entry name" value="STRDHORMONER"/>
</dbReference>
<dbReference type="Gene3D" id="1.10.565.10">
    <property type="entry name" value="Retinoid X Receptor"/>
    <property type="match status" value="1"/>
</dbReference>
<dbReference type="SMART" id="SM00399">
    <property type="entry name" value="ZnF_C4"/>
    <property type="match status" value="1"/>
</dbReference>
<evidence type="ECO:0000256" key="6">
    <source>
        <dbReference type="ARBA" id="ARBA00023125"/>
    </source>
</evidence>
<feature type="domain" description="NR LBD" evidence="11">
    <location>
        <begin position="268"/>
        <end position="538"/>
    </location>
</feature>
<dbReference type="GO" id="GO:0005634">
    <property type="term" value="C:nucleus"/>
    <property type="evidence" value="ECO:0007669"/>
    <property type="project" value="UniProtKB-SubCell"/>
</dbReference>
<dbReference type="GO" id="GO:0003700">
    <property type="term" value="F:DNA-binding transcription factor activity"/>
    <property type="evidence" value="ECO:0007669"/>
    <property type="project" value="InterPro"/>
</dbReference>
<keyword evidence="9" id="KW-0539">Nucleus</keyword>
<name>A0A0V1B4Q2_TRISP</name>
<evidence type="ECO:0000313" key="13">
    <source>
        <dbReference type="Proteomes" id="UP000054776"/>
    </source>
</evidence>
<comment type="subcellular location">
    <subcellularLocation>
        <location evidence="1">Nucleus</location>
    </subcellularLocation>
</comment>
<evidence type="ECO:0000256" key="9">
    <source>
        <dbReference type="ARBA" id="ARBA00023242"/>
    </source>
</evidence>
<evidence type="ECO:0000256" key="1">
    <source>
        <dbReference type="ARBA" id="ARBA00004123"/>
    </source>
</evidence>
<protein>
    <submittedName>
        <fullName evidence="12">Photoreceptor-specific nuclear receptor</fullName>
    </submittedName>
</protein>
<evidence type="ECO:0000256" key="5">
    <source>
        <dbReference type="ARBA" id="ARBA00023015"/>
    </source>
</evidence>
<evidence type="ECO:0000256" key="4">
    <source>
        <dbReference type="ARBA" id="ARBA00022833"/>
    </source>
</evidence>
<dbReference type="GO" id="GO:0043565">
    <property type="term" value="F:sequence-specific DNA binding"/>
    <property type="evidence" value="ECO:0007669"/>
    <property type="project" value="InterPro"/>
</dbReference>
<dbReference type="PROSITE" id="PS51843">
    <property type="entry name" value="NR_LBD"/>
    <property type="match status" value="1"/>
</dbReference>
<keyword evidence="4" id="KW-0862">Zinc</keyword>
<evidence type="ECO:0000259" key="11">
    <source>
        <dbReference type="PROSITE" id="PS51843"/>
    </source>
</evidence>
<reference evidence="12 13" key="1">
    <citation type="submission" date="2015-01" db="EMBL/GenBank/DDBJ databases">
        <title>Evolution of Trichinella species and genotypes.</title>
        <authorList>
            <person name="Korhonen P.K."/>
            <person name="Edoardo P."/>
            <person name="Giuseppe L.R."/>
            <person name="Gasser R.B."/>
        </authorList>
    </citation>
    <scope>NUCLEOTIDE SEQUENCE [LARGE SCALE GENOMIC DNA]</scope>
    <source>
        <strain evidence="12">ISS3</strain>
    </source>
</reference>
<dbReference type="GO" id="GO:0006357">
    <property type="term" value="P:regulation of transcription by RNA polymerase II"/>
    <property type="evidence" value="ECO:0007669"/>
    <property type="project" value="UniProtKB-ARBA"/>
</dbReference>
<dbReference type="SUPFAM" id="SSF57716">
    <property type="entry name" value="Glucocorticoid receptor-like (DNA-binding domain)"/>
    <property type="match status" value="1"/>
</dbReference>
<keyword evidence="8 12" id="KW-0675">Receptor</keyword>
<evidence type="ECO:0000259" key="10">
    <source>
        <dbReference type="PROSITE" id="PS51030"/>
    </source>
</evidence>